<gene>
    <name evidence="3" type="ORF">L596_028834</name>
</gene>
<dbReference type="EMBL" id="AZBU02000011">
    <property type="protein sequence ID" value="TKR61767.1"/>
    <property type="molecule type" value="Genomic_DNA"/>
</dbReference>
<reference evidence="3 4" key="1">
    <citation type="journal article" date="2015" name="Genome Biol.">
        <title>Comparative genomics of Steinernema reveals deeply conserved gene regulatory networks.</title>
        <authorList>
            <person name="Dillman A.R."/>
            <person name="Macchietto M."/>
            <person name="Porter C.F."/>
            <person name="Rogers A."/>
            <person name="Williams B."/>
            <person name="Antoshechkin I."/>
            <person name="Lee M.M."/>
            <person name="Goodwin Z."/>
            <person name="Lu X."/>
            <person name="Lewis E.E."/>
            <person name="Goodrich-Blair H."/>
            <person name="Stock S.P."/>
            <person name="Adams B.J."/>
            <person name="Sternberg P.W."/>
            <person name="Mortazavi A."/>
        </authorList>
    </citation>
    <scope>NUCLEOTIDE SEQUENCE [LARGE SCALE GENOMIC DNA]</scope>
    <source>
        <strain evidence="3 4">ALL</strain>
    </source>
</reference>
<comment type="caution">
    <text evidence="3">The sequence shown here is derived from an EMBL/GenBank/DDBJ whole genome shotgun (WGS) entry which is preliminary data.</text>
</comment>
<evidence type="ECO:0000256" key="1">
    <source>
        <dbReference type="SAM" id="MobiDB-lite"/>
    </source>
</evidence>
<name>A0A4U5LZK9_STECR</name>
<feature type="transmembrane region" description="Helical" evidence="2">
    <location>
        <begin position="53"/>
        <end position="73"/>
    </location>
</feature>
<accession>A0A4U5LZK9</accession>
<dbReference type="Proteomes" id="UP000298663">
    <property type="component" value="Unassembled WGS sequence"/>
</dbReference>
<proteinExistence type="predicted"/>
<evidence type="ECO:0000313" key="4">
    <source>
        <dbReference type="Proteomes" id="UP000298663"/>
    </source>
</evidence>
<feature type="compositionally biased region" description="Polar residues" evidence="1">
    <location>
        <begin position="224"/>
        <end position="233"/>
    </location>
</feature>
<evidence type="ECO:0000256" key="2">
    <source>
        <dbReference type="SAM" id="Phobius"/>
    </source>
</evidence>
<keyword evidence="4" id="KW-1185">Reference proteome</keyword>
<dbReference type="AlphaFoldDB" id="A0A4U5LZK9"/>
<keyword evidence="2" id="KW-0472">Membrane</keyword>
<sequence length="250" mass="27718">MKNQGVWGQLALIIVSPIMSLGALTMSILILFKDRIKMSFDVSPYQVNILSACAFFSLVFAIVEFYFAIYFLADWSFLDLDPSALDKFLGFHFNINNLVSIQVRGWIAAACFELFSVILYAADALMTRKYIAEVATDQKTQYQANQQLESQNPAQNQCAPAGQCAPNQFPAQQFAPNSYQGQQNPAMQYSPQVQYPMGNQNLQAGQYPSQQYPLMNQYPPATQYAPNASTVNQGLPVPAPPSQVAPTDKA</sequence>
<reference evidence="3 4" key="2">
    <citation type="journal article" date="2019" name="G3 (Bethesda)">
        <title>Hybrid Assembly of the Genome of the Entomopathogenic Nematode Steinernema carpocapsae Identifies the X-Chromosome.</title>
        <authorList>
            <person name="Serra L."/>
            <person name="Macchietto M."/>
            <person name="Macias-Munoz A."/>
            <person name="McGill C.J."/>
            <person name="Rodriguez I.M."/>
            <person name="Rodriguez B."/>
            <person name="Murad R."/>
            <person name="Mortazavi A."/>
        </authorList>
    </citation>
    <scope>NUCLEOTIDE SEQUENCE [LARGE SCALE GENOMIC DNA]</scope>
    <source>
        <strain evidence="3 4">ALL</strain>
    </source>
</reference>
<feature type="compositionally biased region" description="Polar residues" evidence="1">
    <location>
        <begin position="198"/>
        <end position="214"/>
    </location>
</feature>
<protein>
    <submittedName>
        <fullName evidence="3">Uncharacterized protein</fullName>
    </submittedName>
</protein>
<feature type="transmembrane region" description="Helical" evidence="2">
    <location>
        <begin position="103"/>
        <end position="122"/>
    </location>
</feature>
<feature type="transmembrane region" description="Helical" evidence="2">
    <location>
        <begin position="6"/>
        <end position="32"/>
    </location>
</feature>
<organism evidence="3 4">
    <name type="scientific">Steinernema carpocapsae</name>
    <name type="common">Entomopathogenic nematode</name>
    <dbReference type="NCBI Taxonomy" id="34508"/>
    <lineage>
        <taxon>Eukaryota</taxon>
        <taxon>Metazoa</taxon>
        <taxon>Ecdysozoa</taxon>
        <taxon>Nematoda</taxon>
        <taxon>Chromadorea</taxon>
        <taxon>Rhabditida</taxon>
        <taxon>Tylenchina</taxon>
        <taxon>Panagrolaimomorpha</taxon>
        <taxon>Strongyloidoidea</taxon>
        <taxon>Steinernematidae</taxon>
        <taxon>Steinernema</taxon>
    </lineage>
</organism>
<feature type="region of interest" description="Disordered" evidence="1">
    <location>
        <begin position="198"/>
        <end position="250"/>
    </location>
</feature>
<keyword evidence="2" id="KW-1133">Transmembrane helix</keyword>
<keyword evidence="2" id="KW-0812">Transmembrane</keyword>
<evidence type="ECO:0000313" key="3">
    <source>
        <dbReference type="EMBL" id="TKR61767.1"/>
    </source>
</evidence>